<dbReference type="eggNOG" id="COG0640">
    <property type="taxonomic scope" value="Bacteria"/>
</dbReference>
<dbReference type="InterPro" id="IPR036388">
    <property type="entry name" value="WH-like_DNA-bd_sf"/>
</dbReference>
<dbReference type="HOGENOM" id="CLU_097806_3_1_6"/>
<dbReference type="InterPro" id="IPR051081">
    <property type="entry name" value="HTH_MetalResp_TranReg"/>
</dbReference>
<dbReference type="GO" id="GO:0003677">
    <property type="term" value="F:DNA binding"/>
    <property type="evidence" value="ECO:0007669"/>
    <property type="project" value="UniProtKB-KW"/>
</dbReference>
<evidence type="ECO:0000256" key="2">
    <source>
        <dbReference type="ARBA" id="ARBA00023015"/>
    </source>
</evidence>
<dbReference type="InterPro" id="IPR001845">
    <property type="entry name" value="HTH_ArsR_DNA-bd_dom"/>
</dbReference>
<dbReference type="InterPro" id="IPR036390">
    <property type="entry name" value="WH_DNA-bd_sf"/>
</dbReference>
<dbReference type="PRINTS" id="PR00778">
    <property type="entry name" value="HTHARSR"/>
</dbReference>
<dbReference type="AlphaFoldDB" id="E1SNA3"/>
<dbReference type="GO" id="GO:0003700">
    <property type="term" value="F:DNA-binding transcription factor activity"/>
    <property type="evidence" value="ECO:0007669"/>
    <property type="project" value="InterPro"/>
</dbReference>
<evidence type="ECO:0000256" key="1">
    <source>
        <dbReference type="ARBA" id="ARBA00022849"/>
    </source>
</evidence>
<evidence type="ECO:0000313" key="7">
    <source>
        <dbReference type="Proteomes" id="UP000006683"/>
    </source>
</evidence>
<dbReference type="Pfam" id="PF01022">
    <property type="entry name" value="HTH_5"/>
    <property type="match status" value="1"/>
</dbReference>
<sequence length="115" mass="12857">MSQSVAQLKSLSDETRLKILLLIRQETELCVCELTCALDESQPKVSRHLARLRADGLLEDRRSGQWVYYRLAALPDWIVGALEGIAGSDVELIDACAERLANMGDRPQRQQICCA</sequence>
<evidence type="ECO:0000256" key="4">
    <source>
        <dbReference type="ARBA" id="ARBA00023163"/>
    </source>
</evidence>
<keyword evidence="7" id="KW-1185">Reference proteome</keyword>
<dbReference type="OrthoDB" id="9793058at2"/>
<accession>E1SNA3</accession>
<dbReference type="SUPFAM" id="SSF46785">
    <property type="entry name" value="Winged helix' DNA-binding domain"/>
    <property type="match status" value="1"/>
</dbReference>
<reference evidence="6 7" key="1">
    <citation type="journal article" date="2010" name="Stand. Genomic Sci.">
        <title>Complete genome sequence of Ferrimonas balearica type strain (PAT).</title>
        <authorList>
            <person name="Nolan M."/>
            <person name="Sikorski J."/>
            <person name="Davenport K."/>
            <person name="Lucas S."/>
            <person name="Glavina Del Rio T."/>
            <person name="Tice H."/>
            <person name="Cheng J."/>
            <person name="Goodwin L."/>
            <person name="Pitluck S."/>
            <person name="Liolios K."/>
            <person name="Ivanova N."/>
            <person name="Mavromatis K."/>
            <person name="Ovchinnikova G."/>
            <person name="Pati A."/>
            <person name="Chen A."/>
            <person name="Palaniappan K."/>
            <person name="Land M."/>
            <person name="Hauser L."/>
            <person name="Chang Y."/>
            <person name="Jeffries C."/>
            <person name="Tapia R."/>
            <person name="Brettin T."/>
            <person name="Detter J."/>
            <person name="Han C."/>
            <person name="Yasawong M."/>
            <person name="Rohde M."/>
            <person name="Tindall B."/>
            <person name="Goker M."/>
            <person name="Woyke T."/>
            <person name="Bristow J."/>
            <person name="Eisen J."/>
            <person name="Markowitz V."/>
            <person name="Hugenholtz P."/>
            <person name="Kyrpides N."/>
            <person name="Klenk H."/>
            <person name="Lapidus A."/>
        </authorList>
    </citation>
    <scope>NUCLEOTIDE SEQUENCE [LARGE SCALE GENOMIC DNA]</scope>
    <source>
        <strain evidence="7">DSM 9799 / CCM 4581 / KCTC 23876 / PAT</strain>
    </source>
</reference>
<dbReference type="GO" id="GO:0046685">
    <property type="term" value="P:response to arsenic-containing substance"/>
    <property type="evidence" value="ECO:0007669"/>
    <property type="project" value="UniProtKB-KW"/>
</dbReference>
<keyword evidence="1" id="KW-0059">Arsenical resistance</keyword>
<proteinExistence type="predicted"/>
<evidence type="ECO:0000313" key="6">
    <source>
        <dbReference type="EMBL" id="ADN74602.1"/>
    </source>
</evidence>
<dbReference type="PANTHER" id="PTHR33154:SF18">
    <property type="entry name" value="ARSENICAL RESISTANCE OPERON REPRESSOR"/>
    <property type="match status" value="1"/>
</dbReference>
<evidence type="ECO:0000256" key="3">
    <source>
        <dbReference type="ARBA" id="ARBA00023125"/>
    </source>
</evidence>
<dbReference type="Gene3D" id="1.10.10.10">
    <property type="entry name" value="Winged helix-like DNA-binding domain superfamily/Winged helix DNA-binding domain"/>
    <property type="match status" value="1"/>
</dbReference>
<keyword evidence="2" id="KW-0805">Transcription regulation</keyword>
<dbReference type="SMART" id="SM00418">
    <property type="entry name" value="HTH_ARSR"/>
    <property type="match status" value="1"/>
</dbReference>
<dbReference type="EMBL" id="CP002209">
    <property type="protein sequence ID" value="ADN74602.1"/>
    <property type="molecule type" value="Genomic_DNA"/>
</dbReference>
<dbReference type="PANTHER" id="PTHR33154">
    <property type="entry name" value="TRANSCRIPTIONAL REGULATOR, ARSR FAMILY"/>
    <property type="match status" value="1"/>
</dbReference>
<dbReference type="KEGG" id="fbl:Fbal_0388"/>
<dbReference type="RefSeq" id="WP_013343908.1">
    <property type="nucleotide sequence ID" value="NC_014541.1"/>
</dbReference>
<keyword evidence="3" id="KW-0238">DNA-binding</keyword>
<dbReference type="PROSITE" id="PS50987">
    <property type="entry name" value="HTH_ARSR_2"/>
    <property type="match status" value="1"/>
</dbReference>
<name>E1SNA3_FERBD</name>
<dbReference type="Proteomes" id="UP000006683">
    <property type="component" value="Chromosome"/>
</dbReference>
<dbReference type="STRING" id="550540.Fbal_0388"/>
<feature type="domain" description="HTH arsR-type" evidence="5">
    <location>
        <begin position="1"/>
        <end position="94"/>
    </location>
</feature>
<evidence type="ECO:0000259" key="5">
    <source>
        <dbReference type="PROSITE" id="PS50987"/>
    </source>
</evidence>
<keyword evidence="4" id="KW-0804">Transcription</keyword>
<dbReference type="NCBIfam" id="NF007528">
    <property type="entry name" value="PRK10141.1"/>
    <property type="match status" value="1"/>
</dbReference>
<dbReference type="GeneID" id="67180640"/>
<dbReference type="CDD" id="cd00090">
    <property type="entry name" value="HTH_ARSR"/>
    <property type="match status" value="1"/>
</dbReference>
<dbReference type="NCBIfam" id="NF033788">
    <property type="entry name" value="HTH_metalloreg"/>
    <property type="match status" value="1"/>
</dbReference>
<dbReference type="InterPro" id="IPR011991">
    <property type="entry name" value="ArsR-like_HTH"/>
</dbReference>
<organism evidence="6 7">
    <name type="scientific">Ferrimonas balearica (strain DSM 9799 / CCM 4581 / KCTC 23876 / PAT)</name>
    <dbReference type="NCBI Taxonomy" id="550540"/>
    <lineage>
        <taxon>Bacteria</taxon>
        <taxon>Pseudomonadati</taxon>
        <taxon>Pseudomonadota</taxon>
        <taxon>Gammaproteobacteria</taxon>
        <taxon>Alteromonadales</taxon>
        <taxon>Ferrimonadaceae</taxon>
        <taxon>Ferrimonas</taxon>
    </lineage>
</organism>
<protein>
    <submittedName>
        <fullName evidence="6">Transcriptional regulator, ArsR family</fullName>
    </submittedName>
</protein>
<gene>
    <name evidence="6" type="ordered locus">Fbal_0388</name>
</gene>